<dbReference type="STRING" id="1232683.ADIMK_1580"/>
<comment type="caution">
    <text evidence="1">The sequence shown here is derived from an EMBL/GenBank/DDBJ whole genome shotgun (WGS) entry which is preliminary data.</text>
</comment>
<sequence length="40" mass="4757">MSNQKGGEQYTHRNRFEKVHAWVLKQQGFAVRQYYSDLGV</sequence>
<gene>
    <name evidence="1" type="ORF">ADIMK_1580</name>
</gene>
<dbReference type="EMBL" id="JMQN01000018">
    <property type="protein sequence ID" value="KEA64334.1"/>
    <property type="molecule type" value="Genomic_DNA"/>
</dbReference>
<reference evidence="1 2" key="1">
    <citation type="submission" date="2014-04" db="EMBL/GenBank/DDBJ databases">
        <title>Marinobacterium kochiensis sp. nov., isolated from sediment sample collected from Kochi backwaters in Kerala, India.</title>
        <authorList>
            <person name="Singh A."/>
            <person name="Pinnaka A.K."/>
        </authorList>
    </citation>
    <scope>NUCLEOTIDE SEQUENCE [LARGE SCALE GENOMIC DNA]</scope>
    <source>
        <strain evidence="1 2">AK27</strain>
    </source>
</reference>
<organism evidence="1 2">
    <name type="scientific">Marinobacterium lacunae</name>
    <dbReference type="NCBI Taxonomy" id="1232683"/>
    <lineage>
        <taxon>Bacteria</taxon>
        <taxon>Pseudomonadati</taxon>
        <taxon>Pseudomonadota</taxon>
        <taxon>Gammaproteobacteria</taxon>
        <taxon>Oceanospirillales</taxon>
        <taxon>Oceanospirillaceae</taxon>
        <taxon>Marinobacterium</taxon>
    </lineage>
</organism>
<proteinExistence type="predicted"/>
<accession>A0A081G0M9</accession>
<evidence type="ECO:0000313" key="2">
    <source>
        <dbReference type="Proteomes" id="UP000028252"/>
    </source>
</evidence>
<protein>
    <submittedName>
        <fullName evidence="1">Uncharacterized protein</fullName>
    </submittedName>
</protein>
<keyword evidence="2" id="KW-1185">Reference proteome</keyword>
<dbReference type="AlphaFoldDB" id="A0A081G0M9"/>
<evidence type="ECO:0000313" key="1">
    <source>
        <dbReference type="EMBL" id="KEA64334.1"/>
    </source>
</evidence>
<dbReference type="Proteomes" id="UP000028252">
    <property type="component" value="Unassembled WGS sequence"/>
</dbReference>
<name>A0A081G0M9_9GAMM</name>